<keyword evidence="2" id="KW-0012">Acyltransferase</keyword>
<evidence type="ECO:0000313" key="5">
    <source>
        <dbReference type="EMBL" id="MCU4753591.1"/>
    </source>
</evidence>
<accession>A0AAP2ZAK2</accession>
<comment type="similarity">
    <text evidence="3">Belongs to the acetyltransferase family. RimJ subfamily.</text>
</comment>
<dbReference type="PANTHER" id="PTHR43792:SF8">
    <property type="entry name" value="[RIBOSOMAL PROTEIN US5]-ALANINE N-ACETYLTRANSFERASE"/>
    <property type="match status" value="1"/>
</dbReference>
<dbReference type="PROSITE" id="PS51186">
    <property type="entry name" value="GNAT"/>
    <property type="match status" value="1"/>
</dbReference>
<dbReference type="InterPro" id="IPR051531">
    <property type="entry name" value="N-acetyltransferase"/>
</dbReference>
<dbReference type="InterPro" id="IPR016181">
    <property type="entry name" value="Acyl_CoA_acyltransferase"/>
</dbReference>
<feature type="domain" description="N-acetyltransferase" evidence="4">
    <location>
        <begin position="12"/>
        <end position="174"/>
    </location>
</feature>
<dbReference type="EMBL" id="JAOPJZ010000018">
    <property type="protein sequence ID" value="MCU4753591.1"/>
    <property type="molecule type" value="Genomic_DNA"/>
</dbReference>
<sequence>MPGPTFITTDRLELRPPEESDIPFLQKGVNHPEVRRYISAFEGPYDKERYRDELWARETDGDGTTLLAVPKTGAFADEPVGSVSLAPVIQRDGYANFGVWFHPKAWGNGYALEASAHLLEYAFRERRLHRVSATAMTPNEASQRLCERLGFVHEGTAREAQFADGAYVDVERYGLLRDEWEGAEAVVETDP</sequence>
<evidence type="ECO:0000256" key="1">
    <source>
        <dbReference type="ARBA" id="ARBA00022679"/>
    </source>
</evidence>
<keyword evidence="6" id="KW-1185">Reference proteome</keyword>
<dbReference type="GO" id="GO:0016747">
    <property type="term" value="F:acyltransferase activity, transferring groups other than amino-acyl groups"/>
    <property type="evidence" value="ECO:0007669"/>
    <property type="project" value="InterPro"/>
</dbReference>
<evidence type="ECO:0000313" key="6">
    <source>
        <dbReference type="Proteomes" id="UP001321047"/>
    </source>
</evidence>
<dbReference type="RefSeq" id="WP_342809900.1">
    <property type="nucleotide sequence ID" value="NZ_JAOPJZ010000018.1"/>
</dbReference>
<dbReference type="PANTHER" id="PTHR43792">
    <property type="entry name" value="GNAT FAMILY, PUTATIVE (AFU_ORTHOLOGUE AFUA_3G00765)-RELATED-RELATED"/>
    <property type="match status" value="1"/>
</dbReference>
<dbReference type="SUPFAM" id="SSF55729">
    <property type="entry name" value="Acyl-CoA N-acyltransferases (Nat)"/>
    <property type="match status" value="1"/>
</dbReference>
<organism evidence="5 6">
    <name type="scientific">Natronosalvus hydrolyticus</name>
    <dbReference type="NCBI Taxonomy" id="2979988"/>
    <lineage>
        <taxon>Archaea</taxon>
        <taxon>Methanobacteriati</taxon>
        <taxon>Methanobacteriota</taxon>
        <taxon>Stenosarchaea group</taxon>
        <taxon>Halobacteria</taxon>
        <taxon>Halobacteriales</taxon>
        <taxon>Natrialbaceae</taxon>
        <taxon>Natronosalvus</taxon>
    </lineage>
</organism>
<evidence type="ECO:0000256" key="3">
    <source>
        <dbReference type="ARBA" id="ARBA00038502"/>
    </source>
</evidence>
<dbReference type="Pfam" id="PF13302">
    <property type="entry name" value="Acetyltransf_3"/>
    <property type="match status" value="1"/>
</dbReference>
<evidence type="ECO:0000256" key="2">
    <source>
        <dbReference type="ARBA" id="ARBA00023315"/>
    </source>
</evidence>
<dbReference type="AlphaFoldDB" id="A0AAP2ZAK2"/>
<name>A0AAP2ZAK2_9EURY</name>
<gene>
    <name evidence="5" type="ORF">OB919_16630</name>
</gene>
<dbReference type="InterPro" id="IPR000182">
    <property type="entry name" value="GNAT_dom"/>
</dbReference>
<proteinExistence type="inferred from homology"/>
<evidence type="ECO:0000259" key="4">
    <source>
        <dbReference type="PROSITE" id="PS51186"/>
    </source>
</evidence>
<protein>
    <submittedName>
        <fullName evidence="5">GNAT family N-acetyltransferase</fullName>
    </submittedName>
</protein>
<reference evidence="5 6" key="1">
    <citation type="submission" date="2022-09" db="EMBL/GenBank/DDBJ databases">
        <title>Enrichment on poylsaccharides allowed isolation of novel metabolic and taxonomic groups of Haloarchaea.</title>
        <authorList>
            <person name="Sorokin D.Y."/>
            <person name="Elcheninov A.G."/>
            <person name="Khizhniak T.V."/>
            <person name="Kolganova T.V."/>
            <person name="Kublanov I.V."/>
        </authorList>
    </citation>
    <scope>NUCLEOTIDE SEQUENCE [LARGE SCALE GENOMIC DNA]</scope>
    <source>
        <strain evidence="5 6">AArc-curdl1</strain>
    </source>
</reference>
<dbReference type="Proteomes" id="UP001321047">
    <property type="component" value="Unassembled WGS sequence"/>
</dbReference>
<dbReference type="Gene3D" id="3.40.630.30">
    <property type="match status" value="1"/>
</dbReference>
<keyword evidence="1" id="KW-0808">Transferase</keyword>
<comment type="caution">
    <text evidence="5">The sequence shown here is derived from an EMBL/GenBank/DDBJ whole genome shotgun (WGS) entry which is preliminary data.</text>
</comment>